<proteinExistence type="predicted"/>
<dbReference type="PANTHER" id="PTHR10039:SF5">
    <property type="entry name" value="NACHT DOMAIN-CONTAINING PROTEIN"/>
    <property type="match status" value="1"/>
</dbReference>
<feature type="region of interest" description="Disordered" evidence="2">
    <location>
        <begin position="1008"/>
        <end position="1030"/>
    </location>
</feature>
<feature type="transmembrane region" description="Helical" evidence="3">
    <location>
        <begin position="1071"/>
        <end position="1090"/>
    </location>
</feature>
<protein>
    <recommendedName>
        <fullName evidence="4">Nephrocystin 3-like N-terminal domain-containing protein</fullName>
    </recommendedName>
</protein>
<dbReference type="AlphaFoldDB" id="A0AAJ0BJ50"/>
<reference evidence="5" key="1">
    <citation type="submission" date="2023-06" db="EMBL/GenBank/DDBJ databases">
        <title>Genome-scale phylogeny and comparative genomics of the fungal order Sordariales.</title>
        <authorList>
            <consortium name="Lawrence Berkeley National Laboratory"/>
            <person name="Hensen N."/>
            <person name="Bonometti L."/>
            <person name="Westerberg I."/>
            <person name="Brannstrom I.O."/>
            <person name="Guillou S."/>
            <person name="Cros-Aarteil S."/>
            <person name="Calhoun S."/>
            <person name="Haridas S."/>
            <person name="Kuo A."/>
            <person name="Mondo S."/>
            <person name="Pangilinan J."/>
            <person name="Riley R."/>
            <person name="Labutti K."/>
            <person name="Andreopoulos B."/>
            <person name="Lipzen A."/>
            <person name="Chen C."/>
            <person name="Yanf M."/>
            <person name="Daum C."/>
            <person name="Ng V."/>
            <person name="Clum A."/>
            <person name="Steindorff A."/>
            <person name="Ohm R."/>
            <person name="Martin F."/>
            <person name="Silar P."/>
            <person name="Natvig D."/>
            <person name="Lalanne C."/>
            <person name="Gautier V."/>
            <person name="Ament-Velasquez S.L."/>
            <person name="Kruys A."/>
            <person name="Hutchinson M.I."/>
            <person name="Powell A.J."/>
            <person name="Barry K."/>
            <person name="Miller A.N."/>
            <person name="Grigoriev I.V."/>
            <person name="Debuchy R."/>
            <person name="Gladieux P."/>
            <person name="Thoren M.H."/>
            <person name="Johannesson H."/>
        </authorList>
    </citation>
    <scope>NUCLEOTIDE SEQUENCE</scope>
    <source>
        <strain evidence="5">PSN4</strain>
    </source>
</reference>
<keyword evidence="1" id="KW-0677">Repeat</keyword>
<evidence type="ECO:0000256" key="1">
    <source>
        <dbReference type="ARBA" id="ARBA00022737"/>
    </source>
</evidence>
<comment type="caution">
    <text evidence="5">The sequence shown here is derived from an EMBL/GenBank/DDBJ whole genome shotgun (WGS) entry which is preliminary data.</text>
</comment>
<sequence length="1093" mass="124615">MADPFTAIGTTAAVIDLTKLAWKIVSTAYSCYASGAQASAEDESLEDVIRALRQILDANIGMEMPVRLNDMESTENIDKLRCRCRVIGQEILEILHKSKVGKANSLRAAIKVSLKSIWTEEKIAKLRSELDSITAQLTVHLQVIARTETGRKLDLVLKTAKREEEEVRHQRQLLDSLRLGQGVCLDTLGDLHRLFILPVDESKQKAILDALKFDGMDSRFGSVFSDIQDTFQWSLESQQPGPSSRDDNPADSDSVTLRDWLATGSGVFHISGKMGSGKSTLMKYIVQEPETQRLLDTWAGPERSLVMATFFFCKPGSPLQRNLEGLFRSLLHAVLSQVPDLISIIFPQHWQHSPTPQPWQTVPEIVLRSCEIKEAFHRLTERKSGESGMLKKHCFCFFIDGLDEFHNPEQMLTHRQLANMLLSWTRENPENIKICASSREWEPFMQVFEPKLRLRLHLLTAGDMRQTVVSLLEQHDRFTAWPERERDELVRDIVGCANGVYLWLRWALQDLWTALDQKQDAAYLRRRLDVLPQEVDDFFREILKSIPRQDRREAWSIFAVVKQCHAFSDPLQPTVLECSYLGELENMGRGFWRCPEDSARRIQELQRMDSFRERIKTLCRDLVQVNDAGSTDIDDTLGFTHRAIAELFDQDNLLMVGDQAMHRFFQAFDLPTRLIQLSMLLVSEVDNWFKLRVALRAVPGRCLHAIDILKQGHQPHHFEQLCVLERTVQAQQLRFYPDIVSETNLQGYFHGFARQGLFSVLAMACGQDFLEFVKWHPDTCTPHNDMQEERTKTAMLLRYMIEHGAHRNAANTLHYLLRDAGFNPNSPLEGWRWCSPWQDFVYSHLMLGESYKRNDSWPAIWQASWRTALVFLECDADPDILFRIEKGAVDSDSDGMFPDDDTPTLHGIFRKEEGAHDAQLGQMSRPSGPHIRYGNGTPAQRVSVLEKVRAAKHCPPGAIISFRDYVEYCKPPDMERILRLIDRNLKSRSDRSSVRELLARSDEHKARSKAVVAQTTSATADTPDPEASQSVEGIKTEITVPHAAAEEKPAVQFGNCLLSWRGVSLSSGRKAWLLLFLTGCLAAWLIAALYRVG</sequence>
<keyword evidence="3" id="KW-0812">Transmembrane</keyword>
<keyword evidence="3" id="KW-1133">Transmembrane helix</keyword>
<dbReference type="InterPro" id="IPR027417">
    <property type="entry name" value="P-loop_NTPase"/>
</dbReference>
<evidence type="ECO:0000313" key="6">
    <source>
        <dbReference type="Proteomes" id="UP001239445"/>
    </source>
</evidence>
<evidence type="ECO:0000259" key="4">
    <source>
        <dbReference type="Pfam" id="PF24883"/>
    </source>
</evidence>
<dbReference type="EMBL" id="MU839829">
    <property type="protein sequence ID" value="KAK1758148.1"/>
    <property type="molecule type" value="Genomic_DNA"/>
</dbReference>
<accession>A0AAJ0BJ50</accession>
<evidence type="ECO:0000256" key="2">
    <source>
        <dbReference type="SAM" id="MobiDB-lite"/>
    </source>
</evidence>
<dbReference type="SUPFAM" id="SSF52540">
    <property type="entry name" value="P-loop containing nucleoside triphosphate hydrolases"/>
    <property type="match status" value="1"/>
</dbReference>
<evidence type="ECO:0000256" key="3">
    <source>
        <dbReference type="SAM" id="Phobius"/>
    </source>
</evidence>
<keyword evidence="6" id="KW-1185">Reference proteome</keyword>
<dbReference type="Gene3D" id="3.40.50.300">
    <property type="entry name" value="P-loop containing nucleotide triphosphate hydrolases"/>
    <property type="match status" value="1"/>
</dbReference>
<dbReference type="PANTHER" id="PTHR10039">
    <property type="entry name" value="AMELOGENIN"/>
    <property type="match status" value="1"/>
</dbReference>
<dbReference type="Pfam" id="PF24883">
    <property type="entry name" value="NPHP3_N"/>
    <property type="match status" value="1"/>
</dbReference>
<organism evidence="5 6">
    <name type="scientific">Echria macrotheca</name>
    <dbReference type="NCBI Taxonomy" id="438768"/>
    <lineage>
        <taxon>Eukaryota</taxon>
        <taxon>Fungi</taxon>
        <taxon>Dikarya</taxon>
        <taxon>Ascomycota</taxon>
        <taxon>Pezizomycotina</taxon>
        <taxon>Sordariomycetes</taxon>
        <taxon>Sordariomycetidae</taxon>
        <taxon>Sordariales</taxon>
        <taxon>Schizotheciaceae</taxon>
        <taxon>Echria</taxon>
    </lineage>
</organism>
<feature type="domain" description="Nephrocystin 3-like N-terminal" evidence="4">
    <location>
        <begin position="256"/>
        <end position="439"/>
    </location>
</feature>
<evidence type="ECO:0000313" key="5">
    <source>
        <dbReference type="EMBL" id="KAK1758148.1"/>
    </source>
</evidence>
<dbReference type="InterPro" id="IPR056884">
    <property type="entry name" value="NPHP3-like_N"/>
</dbReference>
<keyword evidence="3" id="KW-0472">Membrane</keyword>
<dbReference type="Proteomes" id="UP001239445">
    <property type="component" value="Unassembled WGS sequence"/>
</dbReference>
<gene>
    <name evidence="5" type="ORF">QBC47DRAFT_373811</name>
</gene>
<name>A0AAJ0BJ50_9PEZI</name>